<proteinExistence type="predicted"/>
<evidence type="ECO:0008006" key="3">
    <source>
        <dbReference type="Google" id="ProtNLM"/>
    </source>
</evidence>
<evidence type="ECO:0000313" key="2">
    <source>
        <dbReference type="Proteomes" id="UP000469890"/>
    </source>
</evidence>
<reference evidence="1 2" key="1">
    <citation type="submission" date="2019-09" db="EMBL/GenBank/DDBJ databases">
        <authorList>
            <consortium name="DOE Joint Genome Institute"/>
            <person name="Mondo S.J."/>
            <person name="Navarro-Mendoza M.I."/>
            <person name="Perez-Arques C."/>
            <person name="Panchal S."/>
            <person name="Nicolas F.E."/>
            <person name="Ganguly P."/>
            <person name="Pangilinan J."/>
            <person name="Grigoriev I."/>
            <person name="Heitman J."/>
            <person name="Sanya K."/>
            <person name="Garre V."/>
        </authorList>
    </citation>
    <scope>NUCLEOTIDE SEQUENCE [LARGE SCALE GENOMIC DNA]</scope>
    <source>
        <strain evidence="1 2">MU402</strain>
    </source>
</reference>
<dbReference type="InterPro" id="IPR044925">
    <property type="entry name" value="His-Me_finger_sf"/>
</dbReference>
<sequence length="125" mass="14133">MVAFTWLPNEDPSITKTHVNHIDKNRANNAITNLKWVICQENQAHAHGKPIVVRDARDGTDEHYFQSIAQASRTLNVEEHGVIDQGLATGRPYIERFFFSLGQKYHHSGLIKCPSPTRPMILCGN</sequence>
<comment type="caution">
    <text evidence="1">The sequence shown here is derived from an EMBL/GenBank/DDBJ whole genome shotgun (WGS) entry which is preliminary data.</text>
</comment>
<evidence type="ECO:0000313" key="1">
    <source>
        <dbReference type="EMBL" id="KAF1800652.1"/>
    </source>
</evidence>
<dbReference type="AlphaFoldDB" id="A0A8H4BE83"/>
<organism evidence="1 2">
    <name type="scientific">Mucor circinelloides f. lusitanicus</name>
    <name type="common">Mucor racemosus var. lusitanicus</name>
    <dbReference type="NCBI Taxonomy" id="29924"/>
    <lineage>
        <taxon>Eukaryota</taxon>
        <taxon>Fungi</taxon>
        <taxon>Fungi incertae sedis</taxon>
        <taxon>Mucoromycota</taxon>
        <taxon>Mucoromycotina</taxon>
        <taxon>Mucoromycetes</taxon>
        <taxon>Mucorales</taxon>
        <taxon>Mucorineae</taxon>
        <taxon>Mucoraceae</taxon>
        <taxon>Mucor</taxon>
    </lineage>
</organism>
<gene>
    <name evidence="1" type="ORF">FB192DRAFT_1381717</name>
</gene>
<accession>A0A8H4BE83</accession>
<dbReference type="Proteomes" id="UP000469890">
    <property type="component" value="Unassembled WGS sequence"/>
</dbReference>
<dbReference type="SUPFAM" id="SSF54060">
    <property type="entry name" value="His-Me finger endonucleases"/>
    <property type="match status" value="1"/>
</dbReference>
<protein>
    <recommendedName>
        <fullName evidence="3">HNH nuclease domain-containing protein</fullName>
    </recommendedName>
</protein>
<name>A0A8H4BE83_MUCCL</name>
<dbReference type="Gene3D" id="3.90.75.20">
    <property type="match status" value="1"/>
</dbReference>
<dbReference type="EMBL" id="JAAECE010000005">
    <property type="protein sequence ID" value="KAF1800652.1"/>
    <property type="molecule type" value="Genomic_DNA"/>
</dbReference>